<proteinExistence type="inferred from homology"/>
<dbReference type="AlphaFoldDB" id="A0A224AJS5"/>
<reference evidence="6 7" key="1">
    <citation type="submission" date="2014-06" db="EMBL/GenBank/DDBJ databases">
        <title>Genome sequence of the intracellular symbiont Blattabacterium cuenoti, strain STAT from the wood feeding cockroach Salganea taiwanensis taiwanensis.</title>
        <authorList>
            <person name="Kinjo Y."/>
            <person name="Ohkuma M."/>
            <person name="Tokuda G."/>
        </authorList>
    </citation>
    <scope>NUCLEOTIDE SEQUENCE [LARGE SCALE GENOMIC DNA]</scope>
    <source>
        <strain evidence="6 7">STAT</strain>
    </source>
</reference>
<protein>
    <recommendedName>
        <fullName evidence="2">Pyridoxal phosphate homeostasis protein</fullName>
        <shortName evidence="2">PLP homeostasis protein</shortName>
    </recommendedName>
</protein>
<evidence type="ECO:0000256" key="3">
    <source>
        <dbReference type="PIRSR" id="PIRSR004848-1"/>
    </source>
</evidence>
<dbReference type="PANTHER" id="PTHR10146:SF14">
    <property type="entry name" value="PYRIDOXAL PHOSPHATE HOMEOSTASIS PROTEIN"/>
    <property type="match status" value="1"/>
</dbReference>
<dbReference type="Pfam" id="PF01168">
    <property type="entry name" value="Ala_racemase_N"/>
    <property type="match status" value="1"/>
</dbReference>
<evidence type="ECO:0000256" key="1">
    <source>
        <dbReference type="ARBA" id="ARBA00022898"/>
    </source>
</evidence>
<comment type="function">
    <text evidence="2">Pyridoxal 5'-phosphate (PLP)-binding protein, which is involved in PLP homeostasis.</text>
</comment>
<dbReference type="HAMAP" id="MF_02087">
    <property type="entry name" value="PLP_homeostasis"/>
    <property type="match status" value="1"/>
</dbReference>
<gene>
    <name evidence="6" type="primary">yggS</name>
    <name evidence="6" type="ORF">STAT_217</name>
</gene>
<evidence type="ECO:0000313" key="7">
    <source>
        <dbReference type="Proteomes" id="UP000263619"/>
    </source>
</evidence>
<dbReference type="CDD" id="cd00635">
    <property type="entry name" value="PLPDE_III_YBL036c_like"/>
    <property type="match status" value="1"/>
</dbReference>
<evidence type="ECO:0000256" key="4">
    <source>
        <dbReference type="RuleBase" id="RU004514"/>
    </source>
</evidence>
<dbReference type="Proteomes" id="UP000263619">
    <property type="component" value="Chromosome"/>
</dbReference>
<dbReference type="OrthoDB" id="9804072at2"/>
<dbReference type="PANTHER" id="PTHR10146">
    <property type="entry name" value="PROLINE SYNTHETASE CO-TRANSCRIBED BACTERIAL HOMOLOG PROTEIN"/>
    <property type="match status" value="1"/>
</dbReference>
<dbReference type="InterPro" id="IPR011078">
    <property type="entry name" value="PyrdxlP_homeostasis"/>
</dbReference>
<feature type="modified residue" description="N6-(pyridoxal phosphate)lysine" evidence="2 3">
    <location>
        <position position="29"/>
    </location>
</feature>
<comment type="cofactor">
    <cofactor evidence="3">
        <name>pyridoxal 5'-phosphate</name>
        <dbReference type="ChEBI" id="CHEBI:597326"/>
    </cofactor>
</comment>
<name>A0A224AJS5_9FLAO</name>
<feature type="domain" description="Alanine racemase N-terminal" evidence="5">
    <location>
        <begin position="11"/>
        <end position="217"/>
    </location>
</feature>
<dbReference type="Gene3D" id="3.20.20.10">
    <property type="entry name" value="Alanine racemase"/>
    <property type="match status" value="1"/>
</dbReference>
<dbReference type="EMBL" id="AP014608">
    <property type="protein sequence ID" value="BBA17152.1"/>
    <property type="molecule type" value="Genomic_DNA"/>
</dbReference>
<dbReference type="InterPro" id="IPR029066">
    <property type="entry name" value="PLP-binding_barrel"/>
</dbReference>
<dbReference type="PIRSF" id="PIRSF004848">
    <property type="entry name" value="YBL036c_PLPDEIII"/>
    <property type="match status" value="1"/>
</dbReference>
<dbReference type="PROSITE" id="PS01211">
    <property type="entry name" value="UPF0001"/>
    <property type="match status" value="1"/>
</dbReference>
<dbReference type="SUPFAM" id="SSF51419">
    <property type="entry name" value="PLP-binding barrel"/>
    <property type="match status" value="1"/>
</dbReference>
<comment type="similarity">
    <text evidence="2 4">Belongs to the pyridoxal phosphate-binding protein YggS/PROSC family.</text>
</comment>
<dbReference type="GO" id="GO:0030170">
    <property type="term" value="F:pyridoxal phosphate binding"/>
    <property type="evidence" value="ECO:0007669"/>
    <property type="project" value="UniProtKB-UniRule"/>
</dbReference>
<evidence type="ECO:0000313" key="6">
    <source>
        <dbReference type="EMBL" id="BBA17152.1"/>
    </source>
</evidence>
<sequence>MNHKNIIENKYFGIKKLIPKDVQILAVSKNQKISSVEKLYKIGHRDFGENYIQEMVKKYKKLPKDIRWHMIGRIQSNKLKYIISFIHLIHSIQNIKQINIINKIAFKYKKVINCLLQIKICDEKNKSGITFQEASKILEDEDFKKMKNVKIIGIMGMSSFQELEKVHNEFSYLRKIYNKYQSKYGHNILSMGMSRDYNIAIKYGSTIIRLGTLIFGNRKKTI</sequence>
<keyword evidence="1 2" id="KW-0663">Pyridoxal phosphate</keyword>
<dbReference type="InterPro" id="IPR001608">
    <property type="entry name" value="Ala_racemase_N"/>
</dbReference>
<evidence type="ECO:0000256" key="2">
    <source>
        <dbReference type="HAMAP-Rule" id="MF_02087"/>
    </source>
</evidence>
<dbReference type="RefSeq" id="WP_119305433.1">
    <property type="nucleotide sequence ID" value="NZ_AP014608.1"/>
</dbReference>
<dbReference type="NCBIfam" id="TIGR00044">
    <property type="entry name" value="YggS family pyridoxal phosphate-dependent enzyme"/>
    <property type="match status" value="1"/>
</dbReference>
<keyword evidence="7" id="KW-1185">Reference proteome</keyword>
<organism evidence="6 7">
    <name type="scientific">Blattabacterium cuenoti STAT</name>
    <dbReference type="NCBI Taxonomy" id="1457030"/>
    <lineage>
        <taxon>Bacteria</taxon>
        <taxon>Pseudomonadati</taxon>
        <taxon>Bacteroidota</taxon>
        <taxon>Flavobacteriia</taxon>
        <taxon>Flavobacteriales</taxon>
        <taxon>Blattabacteriaceae</taxon>
        <taxon>Blattabacterium</taxon>
    </lineage>
</organism>
<evidence type="ECO:0000259" key="5">
    <source>
        <dbReference type="Pfam" id="PF01168"/>
    </source>
</evidence>
<accession>A0A224AJS5</accession>